<dbReference type="InterPro" id="IPR045851">
    <property type="entry name" value="AMP-bd_C_sf"/>
</dbReference>
<dbReference type="RefSeq" id="WP_339125276.1">
    <property type="nucleotide sequence ID" value="NZ_BAABKS010000087.1"/>
</dbReference>
<organism evidence="3 4">
    <name type="scientific">Pseudonocardia benzenivorans</name>
    <dbReference type="NCBI Taxonomy" id="228005"/>
    <lineage>
        <taxon>Bacteria</taxon>
        <taxon>Bacillati</taxon>
        <taxon>Actinomycetota</taxon>
        <taxon>Actinomycetes</taxon>
        <taxon>Pseudonocardiales</taxon>
        <taxon>Pseudonocardiaceae</taxon>
        <taxon>Pseudonocardia</taxon>
    </lineage>
</organism>
<keyword evidence="4" id="KW-1185">Reference proteome</keyword>
<feature type="domain" description="AMP-binding enzyme C-terminal" evidence="2">
    <location>
        <begin position="399"/>
        <end position="472"/>
    </location>
</feature>
<dbReference type="EMBL" id="JBHTMB010000061">
    <property type="protein sequence ID" value="MFD1233422.1"/>
    <property type="molecule type" value="Genomic_DNA"/>
</dbReference>
<dbReference type="InterPro" id="IPR025110">
    <property type="entry name" value="AMP-bd_C"/>
</dbReference>
<dbReference type="CDD" id="cd17631">
    <property type="entry name" value="FACL_FadD13-like"/>
    <property type="match status" value="1"/>
</dbReference>
<evidence type="ECO:0000313" key="4">
    <source>
        <dbReference type="Proteomes" id="UP001597182"/>
    </source>
</evidence>
<accession>A0ABW3VE26</accession>
<dbReference type="InterPro" id="IPR000873">
    <property type="entry name" value="AMP-dep_synth/lig_dom"/>
</dbReference>
<proteinExistence type="predicted"/>
<sequence>MEIGDLIRRAAARFGDAPAITCGDRSMSFTEFDEATDRLGNALMARGLREGDRVAVLLPNGIDGLVAYYALAKSGLVRVSMNVRDTVEDHEYRIADSGSRALISDRSTSAAAELNIGLDDLAAMIADGPDGPCDVPRAAESPYRLGYTGGTTGRPKAVTLSMRSEHAEVTNYLLDLVPDIGPGDVMLHAAPVTHASGSFFLPHLIRGAHNVVLPSFTPGEYLEELQRSRPTATFLVPTMLAMVLDHPGVTEVRTPRLRHLCYGASPIAPTTVERAEQVFGKVLAQTYGQSEAPMTITLLRPDEHDRVGSAGRPYSMVEVRVVDEDDREVPVGTSGEVVVRGQILMSGYWNRPEETAHTLRHGWLHTGDVGTFDDDGFLYLLDRKNDVIISGGFNVYPREVEDCLLGHPAVREAAVIGLPDERWGEVVHAVVATREPITADTLLGWARERLAGYKRPRSVIFSDDLPKSSAGKILRRAVRDQLSPAGSDGKD</sequence>
<evidence type="ECO:0000259" key="2">
    <source>
        <dbReference type="Pfam" id="PF13193"/>
    </source>
</evidence>
<dbReference type="Proteomes" id="UP001597182">
    <property type="component" value="Unassembled WGS sequence"/>
</dbReference>
<dbReference type="SUPFAM" id="SSF56801">
    <property type="entry name" value="Acetyl-CoA synthetase-like"/>
    <property type="match status" value="1"/>
</dbReference>
<gene>
    <name evidence="3" type="ORF">ACFQ34_09025</name>
</gene>
<dbReference type="PROSITE" id="PS00455">
    <property type="entry name" value="AMP_BINDING"/>
    <property type="match status" value="1"/>
</dbReference>
<protein>
    <submittedName>
        <fullName evidence="3">Long-chain fatty acid--CoA ligase</fullName>
    </submittedName>
</protein>
<dbReference type="GO" id="GO:0016874">
    <property type="term" value="F:ligase activity"/>
    <property type="evidence" value="ECO:0007669"/>
    <property type="project" value="UniProtKB-KW"/>
</dbReference>
<reference evidence="4" key="1">
    <citation type="journal article" date="2019" name="Int. J. Syst. Evol. Microbiol.">
        <title>The Global Catalogue of Microorganisms (GCM) 10K type strain sequencing project: providing services to taxonomists for standard genome sequencing and annotation.</title>
        <authorList>
            <consortium name="The Broad Institute Genomics Platform"/>
            <consortium name="The Broad Institute Genome Sequencing Center for Infectious Disease"/>
            <person name="Wu L."/>
            <person name="Ma J."/>
        </authorList>
    </citation>
    <scope>NUCLEOTIDE SEQUENCE [LARGE SCALE GENOMIC DNA]</scope>
    <source>
        <strain evidence="4">CCUG 49018</strain>
    </source>
</reference>
<dbReference type="Pfam" id="PF00501">
    <property type="entry name" value="AMP-binding"/>
    <property type="match status" value="1"/>
</dbReference>
<dbReference type="Pfam" id="PF13193">
    <property type="entry name" value="AMP-binding_C"/>
    <property type="match status" value="1"/>
</dbReference>
<keyword evidence="3" id="KW-0436">Ligase</keyword>
<dbReference type="InterPro" id="IPR050237">
    <property type="entry name" value="ATP-dep_AMP-bd_enzyme"/>
</dbReference>
<dbReference type="PANTHER" id="PTHR43767:SF7">
    <property type="entry name" value="MEDIUM_LONG-CHAIN-FATTY-ACID--COA LIGASE FADD8"/>
    <property type="match status" value="1"/>
</dbReference>
<dbReference type="Gene3D" id="3.30.300.30">
    <property type="match status" value="1"/>
</dbReference>
<comment type="caution">
    <text evidence="3">The sequence shown here is derived from an EMBL/GenBank/DDBJ whole genome shotgun (WGS) entry which is preliminary data.</text>
</comment>
<evidence type="ECO:0000259" key="1">
    <source>
        <dbReference type="Pfam" id="PF00501"/>
    </source>
</evidence>
<dbReference type="InterPro" id="IPR042099">
    <property type="entry name" value="ANL_N_sf"/>
</dbReference>
<evidence type="ECO:0000313" key="3">
    <source>
        <dbReference type="EMBL" id="MFD1233422.1"/>
    </source>
</evidence>
<dbReference type="Gene3D" id="3.40.50.12780">
    <property type="entry name" value="N-terminal domain of ligase-like"/>
    <property type="match status" value="1"/>
</dbReference>
<name>A0ABW3VE26_9PSEU</name>
<dbReference type="PANTHER" id="PTHR43767">
    <property type="entry name" value="LONG-CHAIN-FATTY-ACID--COA LIGASE"/>
    <property type="match status" value="1"/>
</dbReference>
<feature type="domain" description="AMP-dependent synthetase/ligase" evidence="1">
    <location>
        <begin position="8"/>
        <end position="349"/>
    </location>
</feature>
<dbReference type="InterPro" id="IPR020845">
    <property type="entry name" value="AMP-binding_CS"/>
</dbReference>